<sequence length="118" mass="13782">MANSADFDATQKSVIAADTTSIADLFLRAALDTVPHVCDANDERKHYRRTKFTYTLEGGFMRTYPMLWVYFDEQARVNNVYAKEYAGDDFCIYSLSDNSSQRMYNEEAMNRLFDRREE</sequence>
<proteinExistence type="predicted"/>
<gene>
    <name evidence="1" type="ORF">IC235_16400</name>
</gene>
<evidence type="ECO:0000313" key="2">
    <source>
        <dbReference type="Proteomes" id="UP000612233"/>
    </source>
</evidence>
<dbReference type="RefSeq" id="WP_191006282.1">
    <property type="nucleotide sequence ID" value="NZ_JACXAD010000020.1"/>
</dbReference>
<dbReference type="EMBL" id="JACXAD010000020">
    <property type="protein sequence ID" value="MBD2769471.1"/>
    <property type="molecule type" value="Genomic_DNA"/>
</dbReference>
<organism evidence="1 2">
    <name type="scientific">Hymenobacter montanus</name>
    <dbReference type="NCBI Taxonomy" id="2771359"/>
    <lineage>
        <taxon>Bacteria</taxon>
        <taxon>Pseudomonadati</taxon>
        <taxon>Bacteroidota</taxon>
        <taxon>Cytophagia</taxon>
        <taxon>Cytophagales</taxon>
        <taxon>Hymenobacteraceae</taxon>
        <taxon>Hymenobacter</taxon>
    </lineage>
</organism>
<keyword evidence="2" id="KW-1185">Reference proteome</keyword>
<comment type="caution">
    <text evidence="1">The sequence shown here is derived from an EMBL/GenBank/DDBJ whole genome shotgun (WGS) entry which is preliminary data.</text>
</comment>
<reference evidence="1" key="1">
    <citation type="submission" date="2020-09" db="EMBL/GenBank/DDBJ databases">
        <authorList>
            <person name="Kim M.K."/>
        </authorList>
    </citation>
    <scope>NUCLEOTIDE SEQUENCE</scope>
    <source>
        <strain evidence="1">BT664</strain>
    </source>
</reference>
<protein>
    <submittedName>
        <fullName evidence="1">Uncharacterized protein</fullName>
    </submittedName>
</protein>
<name>A0A927BFH7_9BACT</name>
<dbReference type="Proteomes" id="UP000612233">
    <property type="component" value="Unassembled WGS sequence"/>
</dbReference>
<accession>A0A927BFH7</accession>
<evidence type="ECO:0000313" key="1">
    <source>
        <dbReference type="EMBL" id="MBD2769471.1"/>
    </source>
</evidence>
<dbReference type="AlphaFoldDB" id="A0A927BFH7"/>